<dbReference type="EMBL" id="CM007894">
    <property type="protein sequence ID" value="OTG26055.1"/>
    <property type="molecule type" value="Genomic_DNA"/>
</dbReference>
<feature type="chain" id="PRO_5012015844" evidence="1">
    <location>
        <begin position="25"/>
        <end position="99"/>
    </location>
</feature>
<accession>A0A251URU3</accession>
<feature type="signal peptide" evidence="1">
    <location>
        <begin position="1"/>
        <end position="24"/>
    </location>
</feature>
<name>A0A251URU3_HELAN</name>
<keyword evidence="1" id="KW-0732">Signal</keyword>
<sequence length="99" mass="11311">MTKLWARQVCVAFRYMIFLQTGLGQRVRKGQVHAILGANLVGNGTDIWNTYQLLTGQGKCFWHLIVVCRNIDLLFAGSCTCIRRTSCALMWNLYENIKV</sequence>
<reference evidence="3" key="1">
    <citation type="journal article" date="2017" name="Nature">
        <title>The sunflower genome provides insights into oil metabolism, flowering and Asterid evolution.</title>
        <authorList>
            <person name="Badouin H."/>
            <person name="Gouzy J."/>
            <person name="Grassa C.J."/>
            <person name="Murat F."/>
            <person name="Staton S.E."/>
            <person name="Cottret L."/>
            <person name="Lelandais-Briere C."/>
            <person name="Owens G.L."/>
            <person name="Carrere S."/>
            <person name="Mayjonade B."/>
            <person name="Legrand L."/>
            <person name="Gill N."/>
            <person name="Kane N.C."/>
            <person name="Bowers J.E."/>
            <person name="Hubner S."/>
            <person name="Bellec A."/>
            <person name="Berard A."/>
            <person name="Berges H."/>
            <person name="Blanchet N."/>
            <person name="Boniface M.C."/>
            <person name="Brunel D."/>
            <person name="Catrice O."/>
            <person name="Chaidir N."/>
            <person name="Claudel C."/>
            <person name="Donnadieu C."/>
            <person name="Faraut T."/>
            <person name="Fievet G."/>
            <person name="Helmstetter N."/>
            <person name="King M."/>
            <person name="Knapp S.J."/>
            <person name="Lai Z."/>
            <person name="Le Paslier M.C."/>
            <person name="Lippi Y."/>
            <person name="Lorenzon L."/>
            <person name="Mandel J.R."/>
            <person name="Marage G."/>
            <person name="Marchand G."/>
            <person name="Marquand E."/>
            <person name="Bret-Mestries E."/>
            <person name="Morien E."/>
            <person name="Nambeesan S."/>
            <person name="Nguyen T."/>
            <person name="Pegot-Espagnet P."/>
            <person name="Pouilly N."/>
            <person name="Raftis F."/>
            <person name="Sallet E."/>
            <person name="Schiex T."/>
            <person name="Thomas J."/>
            <person name="Vandecasteele C."/>
            <person name="Vares D."/>
            <person name="Vear F."/>
            <person name="Vautrin S."/>
            <person name="Crespi M."/>
            <person name="Mangin B."/>
            <person name="Burke J.M."/>
            <person name="Salse J."/>
            <person name="Munos S."/>
            <person name="Vincourt P."/>
            <person name="Rieseberg L.H."/>
            <person name="Langlade N.B."/>
        </authorList>
    </citation>
    <scope>NUCLEOTIDE SEQUENCE [LARGE SCALE GENOMIC DNA]</scope>
    <source>
        <strain evidence="3">cv. SF193</strain>
    </source>
</reference>
<dbReference type="Proteomes" id="UP000215914">
    <property type="component" value="Chromosome 5"/>
</dbReference>
<organism evidence="2 3">
    <name type="scientific">Helianthus annuus</name>
    <name type="common">Common sunflower</name>
    <dbReference type="NCBI Taxonomy" id="4232"/>
    <lineage>
        <taxon>Eukaryota</taxon>
        <taxon>Viridiplantae</taxon>
        <taxon>Streptophyta</taxon>
        <taxon>Embryophyta</taxon>
        <taxon>Tracheophyta</taxon>
        <taxon>Spermatophyta</taxon>
        <taxon>Magnoliopsida</taxon>
        <taxon>eudicotyledons</taxon>
        <taxon>Gunneridae</taxon>
        <taxon>Pentapetalae</taxon>
        <taxon>asterids</taxon>
        <taxon>campanulids</taxon>
        <taxon>Asterales</taxon>
        <taxon>Asteraceae</taxon>
        <taxon>Asteroideae</taxon>
        <taxon>Heliantheae alliance</taxon>
        <taxon>Heliantheae</taxon>
        <taxon>Helianthus</taxon>
    </lineage>
</organism>
<protein>
    <submittedName>
        <fullName evidence="2">Uncharacterized protein</fullName>
    </submittedName>
</protein>
<dbReference type="InParanoid" id="A0A251URU3"/>
<proteinExistence type="predicted"/>
<keyword evidence="3" id="KW-1185">Reference proteome</keyword>
<gene>
    <name evidence="2" type="ORF">HannXRQ_Chr05g0154411</name>
</gene>
<evidence type="ECO:0000256" key="1">
    <source>
        <dbReference type="SAM" id="SignalP"/>
    </source>
</evidence>
<dbReference type="AlphaFoldDB" id="A0A251URU3"/>
<evidence type="ECO:0000313" key="2">
    <source>
        <dbReference type="EMBL" id="OTG26055.1"/>
    </source>
</evidence>
<evidence type="ECO:0000313" key="3">
    <source>
        <dbReference type="Proteomes" id="UP000215914"/>
    </source>
</evidence>